<name>A0A1W2CX84_9SPHI</name>
<protein>
    <submittedName>
        <fullName evidence="1">Uncharacterized protein</fullName>
    </submittedName>
</protein>
<dbReference type="AlphaFoldDB" id="A0A1W2CX84"/>
<organism evidence="1 2">
    <name type="scientific">Pedobacter africanus</name>
    <dbReference type="NCBI Taxonomy" id="151894"/>
    <lineage>
        <taxon>Bacteria</taxon>
        <taxon>Pseudomonadati</taxon>
        <taxon>Bacteroidota</taxon>
        <taxon>Sphingobacteriia</taxon>
        <taxon>Sphingobacteriales</taxon>
        <taxon>Sphingobacteriaceae</taxon>
        <taxon>Pedobacter</taxon>
    </lineage>
</organism>
<evidence type="ECO:0000313" key="1">
    <source>
        <dbReference type="EMBL" id="SMC89869.1"/>
    </source>
</evidence>
<reference evidence="2" key="1">
    <citation type="submission" date="2017-04" db="EMBL/GenBank/DDBJ databases">
        <authorList>
            <person name="Varghese N."/>
            <person name="Submissions S."/>
        </authorList>
    </citation>
    <scope>NUCLEOTIDE SEQUENCE [LARGE SCALE GENOMIC DNA]</scope>
    <source>
        <strain evidence="2">DSM 12126</strain>
    </source>
</reference>
<sequence>MIDDSMPHLKFNPELIQIKPISALKPGDKLLNLGEVLEIEESDEIYTVIIYRMTQKQVFKFEKGTSLYLIDEDQFEASV</sequence>
<dbReference type="EMBL" id="FWXT01000002">
    <property type="protein sequence ID" value="SMC89869.1"/>
    <property type="molecule type" value="Genomic_DNA"/>
</dbReference>
<keyword evidence="2" id="KW-1185">Reference proteome</keyword>
<gene>
    <name evidence="1" type="ORF">SAMN04488524_3371</name>
</gene>
<dbReference type="STRING" id="151894.SAMN04488524_3371"/>
<dbReference type="RefSeq" id="WP_084240158.1">
    <property type="nucleotide sequence ID" value="NZ_FWXT01000002.1"/>
</dbReference>
<proteinExistence type="predicted"/>
<dbReference type="OrthoDB" id="771492at2"/>
<dbReference type="Proteomes" id="UP000192756">
    <property type="component" value="Unassembled WGS sequence"/>
</dbReference>
<accession>A0A1W2CX84</accession>
<evidence type="ECO:0000313" key="2">
    <source>
        <dbReference type="Proteomes" id="UP000192756"/>
    </source>
</evidence>